<keyword evidence="3 7" id="KW-0812">Transmembrane</keyword>
<keyword evidence="5 7" id="KW-0472">Membrane</keyword>
<evidence type="ECO:0000256" key="6">
    <source>
        <dbReference type="SAM" id="MobiDB-lite"/>
    </source>
</evidence>
<feature type="transmembrane region" description="Helical" evidence="7">
    <location>
        <begin position="12"/>
        <end position="29"/>
    </location>
</feature>
<evidence type="ECO:0000313" key="8">
    <source>
        <dbReference type="EMBL" id="MBB5660463.1"/>
    </source>
</evidence>
<feature type="transmembrane region" description="Helical" evidence="7">
    <location>
        <begin position="227"/>
        <end position="249"/>
    </location>
</feature>
<feature type="region of interest" description="Disordered" evidence="6">
    <location>
        <begin position="345"/>
        <end position="376"/>
    </location>
</feature>
<dbReference type="AlphaFoldDB" id="A0A7W9A3C8"/>
<gene>
    <name evidence="8" type="ORF">FHS65_001208</name>
</gene>
<comment type="subcellular location">
    <subcellularLocation>
        <location evidence="1">Membrane</location>
        <topology evidence="1">Multi-pass membrane protein</topology>
    </subcellularLocation>
</comment>
<keyword evidence="4 7" id="KW-1133">Transmembrane helix</keyword>
<dbReference type="EMBL" id="JACIJB010000003">
    <property type="protein sequence ID" value="MBB5660463.1"/>
    <property type="molecule type" value="Genomic_DNA"/>
</dbReference>
<dbReference type="GO" id="GO:0016020">
    <property type="term" value="C:membrane"/>
    <property type="evidence" value="ECO:0007669"/>
    <property type="project" value="UniProtKB-SubCell"/>
</dbReference>
<dbReference type="RefSeq" id="WP_241153074.1">
    <property type="nucleotide sequence ID" value="NZ_JACIJB010000003.1"/>
</dbReference>
<evidence type="ECO:0000313" key="9">
    <source>
        <dbReference type="Proteomes" id="UP000548978"/>
    </source>
</evidence>
<feature type="transmembrane region" description="Helical" evidence="7">
    <location>
        <begin position="198"/>
        <end position="221"/>
    </location>
</feature>
<accession>A0A7W9A3C8</accession>
<evidence type="ECO:0000256" key="7">
    <source>
        <dbReference type="SAM" id="Phobius"/>
    </source>
</evidence>
<dbReference type="Proteomes" id="UP000548978">
    <property type="component" value="Unassembled WGS sequence"/>
</dbReference>
<feature type="transmembrane region" description="Helical" evidence="7">
    <location>
        <begin position="308"/>
        <end position="331"/>
    </location>
</feature>
<evidence type="ECO:0000256" key="5">
    <source>
        <dbReference type="ARBA" id="ARBA00023136"/>
    </source>
</evidence>
<protein>
    <submittedName>
        <fullName evidence="8">Putative PurR-regulated permease PerM</fullName>
    </submittedName>
</protein>
<comment type="caution">
    <text evidence="8">The sequence shown here is derived from an EMBL/GenBank/DDBJ whole genome shotgun (WGS) entry which is preliminary data.</text>
</comment>
<dbReference type="GO" id="GO:0055085">
    <property type="term" value="P:transmembrane transport"/>
    <property type="evidence" value="ECO:0007669"/>
    <property type="project" value="TreeGrafter"/>
</dbReference>
<evidence type="ECO:0000256" key="4">
    <source>
        <dbReference type="ARBA" id="ARBA00022989"/>
    </source>
</evidence>
<dbReference type="InterPro" id="IPR002549">
    <property type="entry name" value="AI-2E-like"/>
</dbReference>
<sequence>MAVPTSAVARNALVLLAAVAGGAALFWLRDILTPLAMAIFLLIMIDGIKRFVADNTVLSDHMAGVAALVLVILGFFASIAIIVDGAAGFFGEASGVSTRLGPRIDQVIHDVAGLFGVASPPTAMDLIGDIDLRSYVADFALQVQNVASGAFFVLVYLGFLIAAQAGFQRKIVGMFPVRETRHEARAVFQRIRSGVEGYLWVQAVTGIMICAVAWVLMRAVGLQNAEFWTFVIFVVGFIPILGGAVAGLAPPMFALVQFESYWPALILLIGLQAVLFIVGNWIQPRMQGDNQNIDPVVVLLSLALWGKLWGVIGMFLSTPLAVLMMAILAEFKGSRWIAILMSGDGEPYPDGEETLSRKRPSPRVNAPQADASVSDD</sequence>
<keyword evidence="9" id="KW-1185">Reference proteome</keyword>
<evidence type="ECO:0000256" key="3">
    <source>
        <dbReference type="ARBA" id="ARBA00022692"/>
    </source>
</evidence>
<feature type="transmembrane region" description="Helical" evidence="7">
    <location>
        <begin position="35"/>
        <end position="53"/>
    </location>
</feature>
<dbReference type="PANTHER" id="PTHR21716:SF64">
    <property type="entry name" value="AI-2 TRANSPORT PROTEIN TQSA"/>
    <property type="match status" value="1"/>
</dbReference>
<name>A0A7W9A3C8_9CAUL</name>
<reference evidence="8 9" key="1">
    <citation type="submission" date="2020-08" db="EMBL/GenBank/DDBJ databases">
        <title>Genomic Encyclopedia of Type Strains, Phase IV (KMG-IV): sequencing the most valuable type-strain genomes for metagenomic binning, comparative biology and taxonomic classification.</title>
        <authorList>
            <person name="Goeker M."/>
        </authorList>
    </citation>
    <scope>NUCLEOTIDE SEQUENCE [LARGE SCALE GENOMIC DNA]</scope>
    <source>
        <strain evidence="8 9">DSM 24448</strain>
    </source>
</reference>
<feature type="transmembrane region" description="Helical" evidence="7">
    <location>
        <begin position="146"/>
        <end position="167"/>
    </location>
</feature>
<dbReference type="Pfam" id="PF01594">
    <property type="entry name" value="AI-2E_transport"/>
    <property type="match status" value="1"/>
</dbReference>
<organism evidence="8 9">
    <name type="scientific">Brevundimonas halotolerans</name>
    <dbReference type="NCBI Taxonomy" id="69670"/>
    <lineage>
        <taxon>Bacteria</taxon>
        <taxon>Pseudomonadati</taxon>
        <taxon>Pseudomonadota</taxon>
        <taxon>Alphaproteobacteria</taxon>
        <taxon>Caulobacterales</taxon>
        <taxon>Caulobacteraceae</taxon>
        <taxon>Brevundimonas</taxon>
    </lineage>
</organism>
<dbReference type="PANTHER" id="PTHR21716">
    <property type="entry name" value="TRANSMEMBRANE PROTEIN"/>
    <property type="match status" value="1"/>
</dbReference>
<comment type="similarity">
    <text evidence="2">Belongs to the autoinducer-2 exporter (AI-2E) (TC 2.A.86) family.</text>
</comment>
<evidence type="ECO:0000256" key="2">
    <source>
        <dbReference type="ARBA" id="ARBA00009773"/>
    </source>
</evidence>
<proteinExistence type="inferred from homology"/>
<feature type="transmembrane region" description="Helical" evidence="7">
    <location>
        <begin position="65"/>
        <end position="90"/>
    </location>
</feature>
<feature type="transmembrane region" description="Helical" evidence="7">
    <location>
        <begin position="261"/>
        <end position="282"/>
    </location>
</feature>
<evidence type="ECO:0000256" key="1">
    <source>
        <dbReference type="ARBA" id="ARBA00004141"/>
    </source>
</evidence>